<evidence type="ECO:0000313" key="3">
    <source>
        <dbReference type="EMBL" id="SNY94861.1"/>
    </source>
</evidence>
<protein>
    <submittedName>
        <fullName evidence="3">Alpha-galactosidase</fullName>
    </submittedName>
</protein>
<dbReference type="InterPro" id="IPR013785">
    <property type="entry name" value="Aldolase_TIM"/>
</dbReference>
<dbReference type="Gene3D" id="3.20.20.70">
    <property type="entry name" value="Aldolase class I"/>
    <property type="match status" value="1"/>
</dbReference>
<evidence type="ECO:0000256" key="2">
    <source>
        <dbReference type="ARBA" id="ARBA00023295"/>
    </source>
</evidence>
<keyword evidence="1" id="KW-0378">Hydrolase</keyword>
<dbReference type="Proteomes" id="UP000219048">
    <property type="component" value="Unassembled WGS sequence"/>
</dbReference>
<dbReference type="PANTHER" id="PTHR43053">
    <property type="entry name" value="GLYCOSIDASE FAMILY 31"/>
    <property type="match status" value="1"/>
</dbReference>
<dbReference type="EMBL" id="OBEH01000001">
    <property type="protein sequence ID" value="SNY94861.1"/>
    <property type="molecule type" value="Genomic_DNA"/>
</dbReference>
<proteinExistence type="predicted"/>
<evidence type="ECO:0000313" key="4">
    <source>
        <dbReference type="Proteomes" id="UP000219048"/>
    </source>
</evidence>
<dbReference type="RefSeq" id="WP_097044208.1">
    <property type="nucleotide sequence ID" value="NZ_OBEH01000001.1"/>
</dbReference>
<dbReference type="PANTHER" id="PTHR43053:SF3">
    <property type="entry name" value="ALPHA-GALACTOSIDASE C-RELATED"/>
    <property type="match status" value="1"/>
</dbReference>
<dbReference type="GO" id="GO:0004557">
    <property type="term" value="F:alpha-galactosidase activity"/>
    <property type="evidence" value="ECO:0007669"/>
    <property type="project" value="InterPro"/>
</dbReference>
<reference evidence="4" key="1">
    <citation type="submission" date="2017-09" db="EMBL/GenBank/DDBJ databases">
        <authorList>
            <person name="Varghese N."/>
            <person name="Submissions S."/>
        </authorList>
    </citation>
    <scope>NUCLEOTIDE SEQUENCE [LARGE SCALE GENOMIC DNA]</scope>
    <source>
        <strain evidence="4">DSM 25885</strain>
    </source>
</reference>
<sequence>MANLTIKGWNFIERIGSDILPHMGVGIFSKDTVLNYSITNTIEQFEDGLFVISLKFSSEKPTNSSPIKLVWKIPAINLKGTWLTDYASDRRVVSEFDNERMLTSRAAYQAPVVCLFGHDDSNIHTFACSDAINTLSLGTGLYEAEGWSQCNIILFKEPVPDFKEYEIKLHLDYRNHRYETSLNTVSKWWASMEAYKPMYVPNSARMPMYSTWYSYNQEMTTHGLLEECKAAKKLGYETIIVDDGWQTKSTEGLYSYTGDWRPERFPNMKDFVKEVHDLDMKVMLWYAVPFFGLNSNAYKKFEGKFLYISDTYETAIVDPRYPEVRDYLVDLYVQALQEWKLDGFKLDFIDWFIPNENTALTLENGRDYASVGPAVDKLMTDVTKALSTINPEILIEFRQHYIGPTLRKCGNMFRAHDCANDSVSNRRRIIDLRLLTGDTAVHSDMFMWNYEEPVELAALQFANILFSVPQLSVRQGQIPDTHKKMVEFFSGYWINNRDVFLDGKLKAVGPAENFPLIRANNSKKEILSIHTDRVMELNGNFQAYDIINAKTSTTVVVNILKGLGNCRISILNCLGEVISDKSMDLQKGLTQFEIPVCGLLNVSLN</sequence>
<dbReference type="SUPFAM" id="SSF51445">
    <property type="entry name" value="(Trans)glycosidases"/>
    <property type="match status" value="1"/>
</dbReference>
<organism evidence="3 4">
    <name type="scientific">Flagellimonas pacifica</name>
    <dbReference type="NCBI Taxonomy" id="1247520"/>
    <lineage>
        <taxon>Bacteria</taxon>
        <taxon>Pseudomonadati</taxon>
        <taxon>Bacteroidota</taxon>
        <taxon>Flavobacteriia</taxon>
        <taxon>Flavobacteriales</taxon>
        <taxon>Flavobacteriaceae</taxon>
        <taxon>Flagellimonas</taxon>
    </lineage>
</organism>
<dbReference type="GO" id="GO:0016052">
    <property type="term" value="P:carbohydrate catabolic process"/>
    <property type="evidence" value="ECO:0007669"/>
    <property type="project" value="InterPro"/>
</dbReference>
<accession>A0A285MH99</accession>
<dbReference type="OrthoDB" id="9807519at2"/>
<keyword evidence="4" id="KW-1185">Reference proteome</keyword>
<dbReference type="InterPro" id="IPR002252">
    <property type="entry name" value="Glyco_hydro_36"/>
</dbReference>
<gene>
    <name evidence="3" type="ORF">SAMN06265377_0521</name>
</gene>
<keyword evidence="2" id="KW-0326">Glycosidase</keyword>
<evidence type="ECO:0000256" key="1">
    <source>
        <dbReference type="ARBA" id="ARBA00022801"/>
    </source>
</evidence>
<dbReference type="AlphaFoldDB" id="A0A285MH99"/>
<dbReference type="InterPro" id="IPR017853">
    <property type="entry name" value="GH"/>
</dbReference>
<dbReference type="InterPro" id="IPR050985">
    <property type="entry name" value="Alpha-glycosidase_related"/>
</dbReference>
<dbReference type="Pfam" id="PF02065">
    <property type="entry name" value="Melibiase"/>
    <property type="match status" value="1"/>
</dbReference>
<dbReference type="CDD" id="cd14791">
    <property type="entry name" value="GH36"/>
    <property type="match status" value="1"/>
</dbReference>
<name>A0A285MH99_9FLAO</name>